<name>A0A511R457_9DEIN</name>
<dbReference type="RefSeq" id="WP_119339981.1">
    <property type="nucleotide sequence ID" value="NZ_BJXL01000056.1"/>
</dbReference>
<dbReference type="Pfam" id="PF00873">
    <property type="entry name" value="ACR_tran"/>
    <property type="match status" value="2"/>
</dbReference>
<reference evidence="2 3" key="1">
    <citation type="submission" date="2019-07" db="EMBL/GenBank/DDBJ databases">
        <title>Whole genome shotgun sequence of Meiothermus hypogaeus NBRC 106114.</title>
        <authorList>
            <person name="Hosoyama A."/>
            <person name="Uohara A."/>
            <person name="Ohji S."/>
            <person name="Ichikawa N."/>
        </authorList>
    </citation>
    <scope>NUCLEOTIDE SEQUENCE [LARGE SCALE GENOMIC DNA]</scope>
    <source>
        <strain evidence="2 3">NBRC 106114</strain>
    </source>
</reference>
<dbReference type="SUPFAM" id="SSF82866">
    <property type="entry name" value="Multidrug efflux transporter AcrB transmembrane domain"/>
    <property type="match status" value="2"/>
</dbReference>
<feature type="transmembrane region" description="Helical" evidence="1">
    <location>
        <begin position="965"/>
        <end position="985"/>
    </location>
</feature>
<keyword evidence="1" id="KW-1133">Transmembrane helix</keyword>
<keyword evidence="1" id="KW-0472">Membrane</keyword>
<gene>
    <name evidence="2" type="ORF">MHY01S_18380</name>
</gene>
<dbReference type="SUPFAM" id="SSF82714">
    <property type="entry name" value="Multidrug efflux transporter AcrB TolC docking domain, DN and DC subdomains"/>
    <property type="match status" value="2"/>
</dbReference>
<evidence type="ECO:0000256" key="1">
    <source>
        <dbReference type="SAM" id="Phobius"/>
    </source>
</evidence>
<feature type="transmembrane region" description="Helical" evidence="1">
    <location>
        <begin position="476"/>
        <end position="501"/>
    </location>
</feature>
<dbReference type="AlphaFoldDB" id="A0A511R457"/>
<evidence type="ECO:0000313" key="2">
    <source>
        <dbReference type="EMBL" id="GEM83672.1"/>
    </source>
</evidence>
<dbReference type="Gene3D" id="3.30.70.1440">
    <property type="entry name" value="Multidrug efflux transporter AcrB pore domain"/>
    <property type="match status" value="1"/>
</dbReference>
<dbReference type="OrthoDB" id="8270at2"/>
<dbReference type="EMBL" id="BJXL01000056">
    <property type="protein sequence ID" value="GEM83672.1"/>
    <property type="molecule type" value="Genomic_DNA"/>
</dbReference>
<dbReference type="Proteomes" id="UP000321197">
    <property type="component" value="Unassembled WGS sequence"/>
</dbReference>
<dbReference type="GO" id="GO:0005886">
    <property type="term" value="C:plasma membrane"/>
    <property type="evidence" value="ECO:0007669"/>
    <property type="project" value="TreeGrafter"/>
</dbReference>
<dbReference type="PANTHER" id="PTHR32063">
    <property type="match status" value="1"/>
</dbReference>
<comment type="caution">
    <text evidence="2">The sequence shown here is derived from an EMBL/GenBank/DDBJ whole genome shotgun (WGS) entry which is preliminary data.</text>
</comment>
<feature type="transmembrane region" description="Helical" evidence="1">
    <location>
        <begin position="441"/>
        <end position="464"/>
    </location>
</feature>
<feature type="transmembrane region" description="Helical" evidence="1">
    <location>
        <begin position="991"/>
        <end position="1016"/>
    </location>
</feature>
<dbReference type="PANTHER" id="PTHR32063:SF0">
    <property type="entry name" value="SWARMING MOTILITY PROTEIN SWRC"/>
    <property type="match status" value="1"/>
</dbReference>
<feature type="transmembrane region" description="Helical" evidence="1">
    <location>
        <begin position="935"/>
        <end position="953"/>
    </location>
</feature>
<dbReference type="Gene3D" id="3.30.70.1430">
    <property type="entry name" value="Multidrug efflux transporter AcrB pore domain"/>
    <property type="match status" value="2"/>
</dbReference>
<dbReference type="Gene3D" id="1.20.1640.10">
    <property type="entry name" value="Multidrug efflux transporter AcrB transmembrane domain"/>
    <property type="match status" value="2"/>
</dbReference>
<dbReference type="SUPFAM" id="SSF82693">
    <property type="entry name" value="Multidrug efflux transporter AcrB pore domain, PN1, PN2, PC1 and PC2 subdomains"/>
    <property type="match status" value="3"/>
</dbReference>
<dbReference type="InterPro" id="IPR027463">
    <property type="entry name" value="AcrB_DN_DC_subdom"/>
</dbReference>
<dbReference type="InterPro" id="IPR001036">
    <property type="entry name" value="Acrflvin-R"/>
</dbReference>
<feature type="transmembrane region" description="Helical" evidence="1">
    <location>
        <begin position="1069"/>
        <end position="1093"/>
    </location>
</feature>
<dbReference type="Gene3D" id="3.30.2090.10">
    <property type="entry name" value="Multidrug efflux transporter AcrB TolC docking domain, DN and DC subdomains"/>
    <property type="match status" value="2"/>
</dbReference>
<keyword evidence="1" id="KW-0812">Transmembrane</keyword>
<dbReference type="Gene3D" id="3.30.70.1320">
    <property type="entry name" value="Multidrug efflux transporter AcrB pore domain like"/>
    <property type="match status" value="1"/>
</dbReference>
<feature type="transmembrane region" description="Helical" evidence="1">
    <location>
        <begin position="21"/>
        <end position="45"/>
    </location>
</feature>
<feature type="transmembrane region" description="Helical" evidence="1">
    <location>
        <begin position="604"/>
        <end position="621"/>
    </location>
</feature>
<sequence length="1117" mass="121129">MSQKERKNPQPETGDKPENPVIAFFVKRFVFSTAVFLAMVLFGLISGSRVGVDLLPRFEIPVVAVTTAYPGAGPEEVEQQISRPIEDAVSTLSGLDQIASLSGEGFSQVIVSFEFGQDINRVATDVSQRVAAVRGQLPRDAQAPVVQRFDPAAAPILFIALSAEGRDLREVAKYANDVLKPRLQLVSGVADVQVQGAPDRQVQVLLDPYKVASYNLSPAQVVGAIQASSLAVPAGTQSDQGQRLLFTMRNTPATPEEVGRILVDPARGLQVRDLGVVRDTQAEPTRLTRLNGQPVIPLAIRKTPDSNAVAVAQGIKRTLQEARLPQGYQARIVGDTTTFIENTVNDTFREVLLVAAIVSFITLIFLGKLNSVFSVVLAIPITMSGALIVFGLLGFTFNIISLLAIIVAVGIVVDDSIVLAENIERYRKMGYDNLQAVLKGATEVLSAVSAATLSLLAVFLPISFLPGIIGEFFRQFGIVLAAAIAVSWLEALFFLTVRLAYFPDPEPPTWRQLGARFLGLGQDLRWGLRLHVYRQPGLSWERRLFNILITPVTLLLAPLRWLFSVIFGLAGAITGSLHGVSERVFLGLRELYARTLAAALKRSGLVLLLGLGFFLSIGYVGPKIPFNFTAKNDNGQMNVDLVLPKGTALTETDALARRLEGWLATRPEVRAVLNTVGSSQNILGAGNPERARLVVELVNKDKRQNVYDLLPIYREALQKLLDDRPEADLRVTVPEGGPGGAADLQYTLTAPSPALLAEKNRQALQVMRQLPYLIDVRSSLEETASERVLVPNPNKLQGTGLTPNDLAQTLRIYNAGTEAGNLRSGGDDIPIVVKADPRFVPDQSSLLSLPVAAPALRSSLPLGSLGQFENRQTPAQLSRTNQAFSTGINANRAPGTEVGTFQLSNLVRQELEKAGVFTDGVRLETQGSTAFVGDLARSAPIAFGLALLLNFLVISSQFNTFRYPLYLLLPVPLALVGAFWFLYFFRSGLDVVSVLGVVILIGLVTKNAILLLDFAVREAREKPLYDALVEAARLRLRPILMTTLTVLMISIPLIAAAGEGSEFRKPLGIIILGGVSVSMLLTLFVVPAAFYLFERKRYEKLRQERTSLLGAAPAVGD</sequence>
<evidence type="ECO:0000313" key="3">
    <source>
        <dbReference type="Proteomes" id="UP000321197"/>
    </source>
</evidence>
<dbReference type="GO" id="GO:0042910">
    <property type="term" value="F:xenobiotic transmembrane transporter activity"/>
    <property type="evidence" value="ECO:0007669"/>
    <property type="project" value="TreeGrafter"/>
</dbReference>
<protein>
    <submittedName>
        <fullName evidence="2">Multidrug transporter AcrB</fullName>
    </submittedName>
</protein>
<accession>A0A511R457</accession>
<feature type="transmembrane region" description="Helical" evidence="1">
    <location>
        <begin position="1036"/>
        <end position="1057"/>
    </location>
</feature>
<proteinExistence type="predicted"/>
<dbReference type="PRINTS" id="PR00702">
    <property type="entry name" value="ACRIFLAVINRP"/>
</dbReference>
<feature type="transmembrane region" description="Helical" evidence="1">
    <location>
        <begin position="569"/>
        <end position="592"/>
    </location>
</feature>
<organism evidence="2 3">
    <name type="scientific">Meiothermus hypogaeus NBRC 106114</name>
    <dbReference type="NCBI Taxonomy" id="1227553"/>
    <lineage>
        <taxon>Bacteria</taxon>
        <taxon>Thermotogati</taxon>
        <taxon>Deinococcota</taxon>
        <taxon>Deinococci</taxon>
        <taxon>Thermales</taxon>
        <taxon>Thermaceae</taxon>
        <taxon>Meiothermus</taxon>
    </lineage>
</organism>